<comment type="function">
    <text evidence="19">Ubiquitin-protein ligase which is mainly involved pre-mRNA splicing and DNA repair. Required for pre-mRNA splicing as component of the spliceosome.</text>
</comment>
<evidence type="ECO:0000256" key="19">
    <source>
        <dbReference type="RuleBase" id="RU367101"/>
    </source>
</evidence>
<dbReference type="CDD" id="cd16656">
    <property type="entry name" value="RING-Ubox_PRP19"/>
    <property type="match status" value="1"/>
</dbReference>
<proteinExistence type="inferred from homology"/>
<dbReference type="InterPro" id="IPR055340">
    <property type="entry name" value="RING-Ubox_PRP19"/>
</dbReference>
<evidence type="ECO:0000259" key="21">
    <source>
        <dbReference type="PROSITE" id="PS50102"/>
    </source>
</evidence>
<evidence type="ECO:0000256" key="7">
    <source>
        <dbReference type="ARBA" id="ARBA00022574"/>
    </source>
</evidence>
<evidence type="ECO:0000256" key="18">
    <source>
        <dbReference type="PROSITE-ProRule" id="PRU00221"/>
    </source>
</evidence>
<dbReference type="InterPro" id="IPR038959">
    <property type="entry name" value="Prp19"/>
</dbReference>
<dbReference type="GO" id="GO:0031124">
    <property type="term" value="P:mRNA 3'-end processing"/>
    <property type="evidence" value="ECO:0007669"/>
    <property type="project" value="InterPro"/>
</dbReference>
<dbReference type="CDD" id="cd00200">
    <property type="entry name" value="WD40"/>
    <property type="match status" value="1"/>
</dbReference>
<feature type="compositionally biased region" description="Pro residues" evidence="20">
    <location>
        <begin position="163"/>
        <end position="174"/>
    </location>
</feature>
<evidence type="ECO:0000256" key="2">
    <source>
        <dbReference type="ARBA" id="ARBA00004123"/>
    </source>
</evidence>
<dbReference type="GO" id="GO:0003723">
    <property type="term" value="F:RNA binding"/>
    <property type="evidence" value="ECO:0007669"/>
    <property type="project" value="UniProtKB-UniRule"/>
</dbReference>
<dbReference type="Proteomes" id="UP000703661">
    <property type="component" value="Unassembled WGS sequence"/>
</dbReference>
<dbReference type="Pfam" id="PF14327">
    <property type="entry name" value="CSTF2_hinge"/>
    <property type="match status" value="1"/>
</dbReference>
<comment type="similarity">
    <text evidence="4 19">Belongs to the WD repeat PRP19 family.</text>
</comment>
<dbReference type="PANTHER" id="PTHR43995">
    <property type="entry name" value="PRE-MRNA-PROCESSING FACTOR 19"/>
    <property type="match status" value="1"/>
</dbReference>
<evidence type="ECO:0000256" key="11">
    <source>
        <dbReference type="ARBA" id="ARBA00022737"/>
    </source>
</evidence>
<evidence type="ECO:0000256" key="10">
    <source>
        <dbReference type="ARBA" id="ARBA00022728"/>
    </source>
</evidence>
<keyword evidence="12 19" id="KW-0227">DNA damage</keyword>
<comment type="catalytic activity">
    <reaction evidence="1 19">
        <text>S-ubiquitinyl-[E2 ubiquitin-conjugating enzyme]-L-cysteine + [acceptor protein]-L-lysine = [E2 ubiquitin-conjugating enzyme]-L-cysteine + N(6)-ubiquitinyl-[acceptor protein]-L-lysine.</text>
        <dbReference type="EC" id="2.3.2.27"/>
    </reaction>
</comment>
<feature type="compositionally biased region" description="Pro residues" evidence="20">
    <location>
        <begin position="248"/>
        <end position="318"/>
    </location>
</feature>
<dbReference type="GO" id="GO:0000974">
    <property type="term" value="C:Prp19 complex"/>
    <property type="evidence" value="ECO:0007669"/>
    <property type="project" value="UniProtKB-UniRule"/>
</dbReference>
<keyword evidence="7 18" id="KW-0853">WD repeat</keyword>
<evidence type="ECO:0000256" key="20">
    <source>
        <dbReference type="SAM" id="MobiDB-lite"/>
    </source>
</evidence>
<evidence type="ECO:0000256" key="13">
    <source>
        <dbReference type="ARBA" id="ARBA00022786"/>
    </source>
</evidence>
<dbReference type="Gene3D" id="1.10.20.70">
    <property type="entry name" value="Transcription termination and cleavage factor, C-terminal domain"/>
    <property type="match status" value="1"/>
</dbReference>
<dbReference type="InterPro" id="IPR012677">
    <property type="entry name" value="Nucleotide-bd_a/b_plait_sf"/>
</dbReference>
<evidence type="ECO:0000256" key="4">
    <source>
        <dbReference type="ARBA" id="ARBA00006388"/>
    </source>
</evidence>
<keyword evidence="23" id="KW-1185">Reference proteome</keyword>
<protein>
    <recommendedName>
        <fullName evidence="6 19">Pre-mRNA-processing factor 19</fullName>
        <ecNumber evidence="5 19">2.3.2.27</ecNumber>
    </recommendedName>
</protein>
<dbReference type="SMART" id="SM00504">
    <property type="entry name" value="Ubox"/>
    <property type="match status" value="1"/>
</dbReference>
<keyword evidence="14 19" id="KW-0508">mRNA splicing</keyword>
<dbReference type="InterPro" id="IPR025742">
    <property type="entry name" value="CSTF2_hinge"/>
</dbReference>
<keyword evidence="8 19" id="KW-0507">mRNA processing</keyword>
<dbReference type="PROSITE" id="PS00678">
    <property type="entry name" value="WD_REPEATS_1"/>
    <property type="match status" value="1"/>
</dbReference>
<dbReference type="Pfam" id="PF08606">
    <property type="entry name" value="Prp19"/>
    <property type="match status" value="1"/>
</dbReference>
<dbReference type="AlphaFoldDB" id="A0A9P6T4F7"/>
<evidence type="ECO:0000256" key="15">
    <source>
        <dbReference type="ARBA" id="ARBA00023204"/>
    </source>
</evidence>
<evidence type="ECO:0000256" key="1">
    <source>
        <dbReference type="ARBA" id="ARBA00000900"/>
    </source>
</evidence>
<dbReference type="Pfam" id="PF14304">
    <property type="entry name" value="CSTF_C"/>
    <property type="match status" value="1"/>
</dbReference>
<dbReference type="InterPro" id="IPR003613">
    <property type="entry name" value="Ubox_domain"/>
</dbReference>
<evidence type="ECO:0000256" key="6">
    <source>
        <dbReference type="ARBA" id="ARBA00015618"/>
    </source>
</evidence>
<dbReference type="Pfam" id="PF00076">
    <property type="entry name" value="RRM_1"/>
    <property type="match status" value="1"/>
</dbReference>
<dbReference type="EMBL" id="JAAAID010000037">
    <property type="protein sequence ID" value="KAG0023919.1"/>
    <property type="molecule type" value="Genomic_DNA"/>
</dbReference>
<evidence type="ECO:0000256" key="12">
    <source>
        <dbReference type="ARBA" id="ARBA00022763"/>
    </source>
</evidence>
<dbReference type="InterPro" id="IPR000504">
    <property type="entry name" value="RRM_dom"/>
</dbReference>
<organism evidence="22 23">
    <name type="scientific">Entomortierella chlamydospora</name>
    <dbReference type="NCBI Taxonomy" id="101097"/>
    <lineage>
        <taxon>Eukaryota</taxon>
        <taxon>Fungi</taxon>
        <taxon>Fungi incertae sedis</taxon>
        <taxon>Mucoromycota</taxon>
        <taxon>Mortierellomycotina</taxon>
        <taxon>Mortierellomycetes</taxon>
        <taxon>Mortierellales</taxon>
        <taxon>Mortierellaceae</taxon>
        <taxon>Entomortierella</taxon>
    </lineage>
</organism>
<evidence type="ECO:0000313" key="22">
    <source>
        <dbReference type="EMBL" id="KAG0023919.1"/>
    </source>
</evidence>
<dbReference type="CDD" id="cd12398">
    <property type="entry name" value="RRM_CSTF2_RNA15_like"/>
    <property type="match status" value="1"/>
</dbReference>
<dbReference type="Gene3D" id="1.25.40.630">
    <property type="match status" value="1"/>
</dbReference>
<dbReference type="InterPro" id="IPR013915">
    <property type="entry name" value="Prp19_cc"/>
</dbReference>
<evidence type="ECO:0000256" key="5">
    <source>
        <dbReference type="ARBA" id="ARBA00012483"/>
    </source>
</evidence>
<dbReference type="EC" id="2.3.2.27" evidence="5 19"/>
<dbReference type="SMART" id="SM00360">
    <property type="entry name" value="RRM"/>
    <property type="match status" value="1"/>
</dbReference>
<feature type="repeat" description="WD" evidence="18">
    <location>
        <begin position="756"/>
        <end position="789"/>
    </location>
</feature>
<dbReference type="InterPro" id="IPR013083">
    <property type="entry name" value="Znf_RING/FYVE/PHD"/>
</dbReference>
<comment type="pathway">
    <text evidence="3 19">Protein modification; protein ubiquitination.</text>
</comment>
<evidence type="ECO:0000256" key="9">
    <source>
        <dbReference type="ARBA" id="ARBA00022679"/>
    </source>
</evidence>
<keyword evidence="17" id="KW-0694">RNA-binding</keyword>
<keyword evidence="13 19" id="KW-0833">Ubl conjugation pathway</keyword>
<dbReference type="SUPFAM" id="SSF50978">
    <property type="entry name" value="WD40 repeat-like"/>
    <property type="match status" value="1"/>
</dbReference>
<feature type="compositionally biased region" description="Low complexity" evidence="20">
    <location>
        <begin position="129"/>
        <end position="146"/>
    </location>
</feature>
<dbReference type="InterPro" id="IPR036322">
    <property type="entry name" value="WD40_repeat_dom_sf"/>
</dbReference>
<feature type="repeat" description="WD" evidence="18">
    <location>
        <begin position="652"/>
        <end position="698"/>
    </location>
</feature>
<dbReference type="FunFam" id="3.30.40.10:FF:000027">
    <property type="entry name" value="Pre-mRNA-processing factor 19, putative"/>
    <property type="match status" value="1"/>
</dbReference>
<feature type="region of interest" description="Disordered" evidence="20">
    <location>
        <begin position="246"/>
        <end position="324"/>
    </location>
</feature>
<comment type="subunit">
    <text evidence="19">Homotetramer.</text>
</comment>
<dbReference type="PROSITE" id="PS50082">
    <property type="entry name" value="WD_REPEATS_2"/>
    <property type="match status" value="4"/>
</dbReference>
<feature type="repeat" description="WD" evidence="18">
    <location>
        <begin position="873"/>
        <end position="908"/>
    </location>
</feature>
<evidence type="ECO:0000256" key="16">
    <source>
        <dbReference type="ARBA" id="ARBA00023242"/>
    </source>
</evidence>
<dbReference type="InterPro" id="IPR035979">
    <property type="entry name" value="RBD_domain_sf"/>
</dbReference>
<reference evidence="22" key="1">
    <citation type="journal article" date="2020" name="Fungal Divers.">
        <title>Resolving the Mortierellaceae phylogeny through synthesis of multi-gene phylogenetics and phylogenomics.</title>
        <authorList>
            <person name="Vandepol N."/>
            <person name="Liber J."/>
            <person name="Desiro A."/>
            <person name="Na H."/>
            <person name="Kennedy M."/>
            <person name="Barry K."/>
            <person name="Grigoriev I.V."/>
            <person name="Miller A.N."/>
            <person name="O'Donnell K."/>
            <person name="Stajich J.E."/>
            <person name="Bonito G."/>
        </authorList>
    </citation>
    <scope>NUCLEOTIDE SEQUENCE</scope>
    <source>
        <strain evidence="22">NRRL 2769</strain>
    </source>
</reference>
<evidence type="ECO:0000256" key="8">
    <source>
        <dbReference type="ARBA" id="ARBA00022664"/>
    </source>
</evidence>
<keyword evidence="15 19" id="KW-0234">DNA repair</keyword>
<keyword evidence="16 19" id="KW-0539">Nucleus</keyword>
<keyword evidence="10 19" id="KW-0747">Spliceosome</keyword>
<feature type="region of interest" description="Disordered" evidence="20">
    <location>
        <begin position="82"/>
        <end position="176"/>
    </location>
</feature>
<dbReference type="GO" id="GO:0071006">
    <property type="term" value="C:U2-type catalytic step 1 spliceosome"/>
    <property type="evidence" value="ECO:0007669"/>
    <property type="project" value="TreeGrafter"/>
</dbReference>
<dbReference type="GO" id="GO:0006281">
    <property type="term" value="P:DNA repair"/>
    <property type="evidence" value="ECO:0007669"/>
    <property type="project" value="UniProtKB-KW"/>
</dbReference>
<dbReference type="GO" id="GO:0061630">
    <property type="term" value="F:ubiquitin protein ligase activity"/>
    <property type="evidence" value="ECO:0007669"/>
    <property type="project" value="UniProtKB-UniRule"/>
</dbReference>
<dbReference type="SUPFAM" id="SSF54928">
    <property type="entry name" value="RNA-binding domain, RBD"/>
    <property type="match status" value="1"/>
</dbReference>
<comment type="caution">
    <text evidence="22">The sequence shown here is derived from an EMBL/GenBank/DDBJ whole genome shotgun (WGS) entry which is preliminary data.</text>
</comment>
<evidence type="ECO:0000256" key="14">
    <source>
        <dbReference type="ARBA" id="ARBA00023187"/>
    </source>
</evidence>
<evidence type="ECO:0000256" key="17">
    <source>
        <dbReference type="PROSITE-ProRule" id="PRU00176"/>
    </source>
</evidence>
<dbReference type="InterPro" id="IPR026896">
    <property type="entry name" value="CSTF_C"/>
</dbReference>
<dbReference type="SMART" id="SM00320">
    <property type="entry name" value="WD40"/>
    <property type="match status" value="7"/>
</dbReference>
<dbReference type="PANTHER" id="PTHR43995:SF1">
    <property type="entry name" value="PRE-MRNA-PROCESSING FACTOR 19"/>
    <property type="match status" value="1"/>
</dbReference>
<dbReference type="InterPro" id="IPR001680">
    <property type="entry name" value="WD40_rpt"/>
</dbReference>
<dbReference type="GO" id="GO:0000398">
    <property type="term" value="P:mRNA splicing, via spliceosome"/>
    <property type="evidence" value="ECO:0007669"/>
    <property type="project" value="InterPro"/>
</dbReference>
<sequence length="908" mass="97554">MSGSKVVFVGNIPYEQTEEQLIEIFSEVGPVVSFRLVFERETGKPRGYGFCEFQDERTAASAVRNLNGREIGNRSLKVDYAETDPARNGGRDLEEGSFMRNIGPGSGPTGPPPSMPLLQQQQQPPPFMPLQGGPPRLDPRIANNPNVAPPPVNRPSMQQPPMGGAPPLAPPMAPGPSSADAISAVLATMTPQNVFDLISSMKVLGASEPDRAKAVLKENPQLSYALFQALLMMNLVEPSSLQRMFPAMPGPKAPAPNVPAPQQHLPPPQQHLPPPQQHLPPPPPQHMGIPPPHMQPPPHQFAPPAFPTMPPAAQPPVPQQSAPLAPSLEQQKALVAQVLALTPADIASLPEEQRANIIQLRAQLMGANVGKATNVENMSDCSAKKGAVVIFSVTKNIILSPHPPSALSRNMFCAISGEAPEQPVVSKKSGQVYERRLIVKYIEDNGKDPVSGEELSVEDLLDIKTSPGTVKPRPPTMTSIPSILSVLQNEWDSIMLETFTLKQQYQQVRQELSHALYQHDAACRVIARLMKERDAAREALANVQAHLGTKAPAAESSDVAMEDASGLSAEVLAKLDATMTALSKTRKRKPNVTAEAVQTYNQRKVFPGLHAARSPGITSLDLDAKNGLILTGGNDKNALIFSQSEEKVLATLKGHSKKITHVSWTGRSEVAGKDLALTASADHTVKIWSASGDNSYNYSAAHTLSGHTADVTGLCTHPCKDYVATASMDSSWAFHDLETGATLLTARSDDVTKGYTSAAFHPDGLLFGTGTADSTVKIWDVRTKEAAASFDGHTGAVKTMTFSENGYLMAAAGENNEVSIWNLRTMEVVQKLKVADQGVINTLAWDQSGTYLGVGGTDIRIFKVKTWQELANLTDNTAEITSLKFGPLGDYLVAGGLDRSIRVFGINE</sequence>
<dbReference type="Gene3D" id="2.130.10.10">
    <property type="entry name" value="YVTN repeat-like/Quinoprotein amine dehydrogenase"/>
    <property type="match status" value="1"/>
</dbReference>
<feature type="domain" description="RRM" evidence="21">
    <location>
        <begin position="5"/>
        <end position="83"/>
    </location>
</feature>
<evidence type="ECO:0000256" key="3">
    <source>
        <dbReference type="ARBA" id="ARBA00004906"/>
    </source>
</evidence>
<feature type="repeat" description="WD" evidence="18">
    <location>
        <begin position="790"/>
        <end position="831"/>
    </location>
</feature>
<dbReference type="Pfam" id="PF24814">
    <property type="entry name" value="WD40_Prp19"/>
    <property type="match status" value="1"/>
</dbReference>
<dbReference type="PROSITE" id="PS50102">
    <property type="entry name" value="RRM"/>
    <property type="match status" value="1"/>
</dbReference>
<evidence type="ECO:0000313" key="23">
    <source>
        <dbReference type="Proteomes" id="UP000703661"/>
    </source>
</evidence>
<name>A0A9P6T4F7_9FUNG</name>
<dbReference type="GO" id="GO:0005737">
    <property type="term" value="C:cytoplasm"/>
    <property type="evidence" value="ECO:0007669"/>
    <property type="project" value="TreeGrafter"/>
</dbReference>
<dbReference type="PROSITE" id="PS50294">
    <property type="entry name" value="WD_REPEATS_REGION"/>
    <property type="match status" value="3"/>
</dbReference>
<dbReference type="InterPro" id="IPR015943">
    <property type="entry name" value="WD40/YVTN_repeat-like_dom_sf"/>
</dbReference>
<comment type="subcellular location">
    <subcellularLocation>
        <location evidence="2 19">Nucleus</location>
    </subcellularLocation>
</comment>
<keyword evidence="9 19" id="KW-0808">Transferase</keyword>
<keyword evidence="11" id="KW-0677">Repeat</keyword>
<dbReference type="GO" id="GO:0070534">
    <property type="term" value="P:protein K63-linked ubiquitination"/>
    <property type="evidence" value="ECO:0007669"/>
    <property type="project" value="UniProtKB-UniRule"/>
</dbReference>
<dbReference type="InterPro" id="IPR038192">
    <property type="entry name" value="CSTF_C_sf"/>
</dbReference>
<accession>A0A9P6T4F7</accession>
<dbReference type="InterPro" id="IPR019775">
    <property type="entry name" value="WD40_repeat_CS"/>
</dbReference>
<gene>
    <name evidence="22" type="primary">PRPF19</name>
    <name evidence="22" type="ORF">BGZ80_007281</name>
</gene>
<dbReference type="Gene3D" id="3.30.40.10">
    <property type="entry name" value="Zinc/RING finger domain, C3HC4 (zinc finger)"/>
    <property type="match status" value="1"/>
</dbReference>
<dbReference type="Gene3D" id="3.30.70.330">
    <property type="match status" value="1"/>
</dbReference>
<dbReference type="SUPFAM" id="SSF57850">
    <property type="entry name" value="RING/U-box"/>
    <property type="match status" value="1"/>
</dbReference>